<dbReference type="EMBL" id="UOEX01000392">
    <property type="protein sequence ID" value="VAW41673.1"/>
    <property type="molecule type" value="Genomic_DNA"/>
</dbReference>
<dbReference type="Gene3D" id="3.40.830.10">
    <property type="entry name" value="LigB-like"/>
    <property type="match status" value="1"/>
</dbReference>
<dbReference type="CDD" id="cd07361">
    <property type="entry name" value="MEMO_like"/>
    <property type="match status" value="1"/>
</dbReference>
<dbReference type="GO" id="GO:0051213">
    <property type="term" value="F:dioxygenase activity"/>
    <property type="evidence" value="ECO:0007669"/>
    <property type="project" value="UniProtKB-KW"/>
</dbReference>
<sequence length="184" mass="20085">MREGSWRMPMGEVNINSALADNLLSGGVFSADYTAHVPEHSLEVQIPFLQYFAAELEIVPICASYITYEECRLAGEELARVIKAWPQPVLMVASTDMTHYESRNIAGRKDRLALECIENLDPEALYATVIREKISMCGFIPVTIVLTAAVLLGASRAELVRYSDSGEVSGDIGQVVGYAGLVVS</sequence>
<reference evidence="2" key="1">
    <citation type="submission" date="2018-06" db="EMBL/GenBank/DDBJ databases">
        <authorList>
            <person name="Zhirakovskaya E."/>
        </authorList>
    </citation>
    <scope>NUCLEOTIDE SEQUENCE</scope>
</reference>
<proteinExistence type="inferred from homology"/>
<dbReference type="SUPFAM" id="SSF53213">
    <property type="entry name" value="LigB-like"/>
    <property type="match status" value="1"/>
</dbReference>
<dbReference type="InterPro" id="IPR002737">
    <property type="entry name" value="MEMO1_fam"/>
</dbReference>
<gene>
    <name evidence="2" type="ORF">MNBD_DELTA03-18</name>
</gene>
<organism evidence="2">
    <name type="scientific">hydrothermal vent metagenome</name>
    <dbReference type="NCBI Taxonomy" id="652676"/>
    <lineage>
        <taxon>unclassified sequences</taxon>
        <taxon>metagenomes</taxon>
        <taxon>ecological metagenomes</taxon>
    </lineage>
</organism>
<accession>A0A3B0VN23</accession>
<protein>
    <submittedName>
        <fullName evidence="2">Candidate gene for the hypothesized phosphomevalonate decarboxylase COG1355, Predicted dioxygenase</fullName>
    </submittedName>
</protein>
<comment type="similarity">
    <text evidence="1">Belongs to the MEMO1 family.</text>
</comment>
<dbReference type="Pfam" id="PF01875">
    <property type="entry name" value="Memo"/>
    <property type="match status" value="1"/>
</dbReference>
<dbReference type="AlphaFoldDB" id="A0A3B0VN23"/>
<evidence type="ECO:0000313" key="2">
    <source>
        <dbReference type="EMBL" id="VAW41673.1"/>
    </source>
</evidence>
<dbReference type="PANTHER" id="PTHR11060">
    <property type="entry name" value="PROTEIN MEMO1"/>
    <property type="match status" value="1"/>
</dbReference>
<evidence type="ECO:0000256" key="1">
    <source>
        <dbReference type="ARBA" id="ARBA00006315"/>
    </source>
</evidence>
<keyword evidence="2" id="KW-0223">Dioxygenase</keyword>
<dbReference type="PANTHER" id="PTHR11060:SF0">
    <property type="entry name" value="PROTEIN MEMO1"/>
    <property type="match status" value="1"/>
</dbReference>
<dbReference type="NCBIfam" id="TIGR04336">
    <property type="entry name" value="AmmeMemoSam_B"/>
    <property type="match status" value="1"/>
</dbReference>
<keyword evidence="2" id="KW-0560">Oxidoreductase</keyword>
<name>A0A3B0VN23_9ZZZZ</name>